<keyword evidence="5" id="KW-1185">Reference proteome</keyword>
<accession>A0AAE0AKX2</accession>
<dbReference type="PANTHER" id="PTHR10177">
    <property type="entry name" value="CYCLINS"/>
    <property type="match status" value="1"/>
</dbReference>
<dbReference type="Proteomes" id="UP001281410">
    <property type="component" value="Unassembled WGS sequence"/>
</dbReference>
<comment type="caution">
    <text evidence="4">The sequence shown here is derived from an EMBL/GenBank/DDBJ whole genome shotgun (WGS) entry which is preliminary data.</text>
</comment>
<evidence type="ECO:0000256" key="2">
    <source>
        <dbReference type="ARBA" id="ARBA00023306"/>
    </source>
</evidence>
<dbReference type="InterPro" id="IPR006671">
    <property type="entry name" value="Cyclin_N"/>
</dbReference>
<proteinExistence type="predicted"/>
<feature type="domain" description="Cyclin N-terminal" evidence="3">
    <location>
        <begin position="82"/>
        <end position="135"/>
    </location>
</feature>
<evidence type="ECO:0000256" key="1">
    <source>
        <dbReference type="ARBA" id="ARBA00022618"/>
    </source>
</evidence>
<dbReference type="InterPro" id="IPR039361">
    <property type="entry name" value="Cyclin"/>
</dbReference>
<sequence length="167" mass="19102">MFNRISNFNILMLISVSFPESLKIVVEHMELPNGKTTSMASNAKGTLKYKLLAEHSEVAGQEKLPSIDDVCNQLEVAEYVDDIYQYYWVMEAHPVPGNYMSIQTDITPTMRGILINWLIEVHFKFELMQETLYLMIKDLISISAELYTRDQMLGMLVVGNACPPYRG</sequence>
<keyword evidence="1" id="KW-0132">Cell division</keyword>
<dbReference type="Pfam" id="PF00134">
    <property type="entry name" value="Cyclin_N"/>
    <property type="match status" value="1"/>
</dbReference>
<evidence type="ECO:0000313" key="4">
    <source>
        <dbReference type="EMBL" id="KAK3219312.1"/>
    </source>
</evidence>
<dbReference type="SUPFAM" id="SSF47954">
    <property type="entry name" value="Cyclin-like"/>
    <property type="match status" value="1"/>
</dbReference>
<dbReference type="EMBL" id="JANJYJ010000004">
    <property type="protein sequence ID" value="KAK3219312.1"/>
    <property type="molecule type" value="Genomic_DNA"/>
</dbReference>
<gene>
    <name evidence="4" type="ORF">Dsin_013282</name>
</gene>
<name>A0AAE0AKX2_9ROSI</name>
<evidence type="ECO:0000259" key="3">
    <source>
        <dbReference type="Pfam" id="PF00134"/>
    </source>
</evidence>
<organism evidence="4 5">
    <name type="scientific">Dipteronia sinensis</name>
    <dbReference type="NCBI Taxonomy" id="43782"/>
    <lineage>
        <taxon>Eukaryota</taxon>
        <taxon>Viridiplantae</taxon>
        <taxon>Streptophyta</taxon>
        <taxon>Embryophyta</taxon>
        <taxon>Tracheophyta</taxon>
        <taxon>Spermatophyta</taxon>
        <taxon>Magnoliopsida</taxon>
        <taxon>eudicotyledons</taxon>
        <taxon>Gunneridae</taxon>
        <taxon>Pentapetalae</taxon>
        <taxon>rosids</taxon>
        <taxon>malvids</taxon>
        <taxon>Sapindales</taxon>
        <taxon>Sapindaceae</taxon>
        <taxon>Hippocastanoideae</taxon>
        <taxon>Acereae</taxon>
        <taxon>Dipteronia</taxon>
    </lineage>
</organism>
<reference evidence="4" key="1">
    <citation type="journal article" date="2023" name="Plant J.">
        <title>Genome sequences and population genomics provide insights into the demographic history, inbreeding, and mutation load of two 'living fossil' tree species of Dipteronia.</title>
        <authorList>
            <person name="Feng Y."/>
            <person name="Comes H.P."/>
            <person name="Chen J."/>
            <person name="Zhu S."/>
            <person name="Lu R."/>
            <person name="Zhang X."/>
            <person name="Li P."/>
            <person name="Qiu J."/>
            <person name="Olsen K.M."/>
            <person name="Qiu Y."/>
        </authorList>
    </citation>
    <scope>NUCLEOTIDE SEQUENCE</scope>
    <source>
        <strain evidence="4">NBL</strain>
    </source>
</reference>
<dbReference type="Gene3D" id="1.10.472.10">
    <property type="entry name" value="Cyclin-like"/>
    <property type="match status" value="2"/>
</dbReference>
<dbReference type="AlphaFoldDB" id="A0AAE0AKX2"/>
<protein>
    <recommendedName>
        <fullName evidence="3">Cyclin N-terminal domain-containing protein</fullName>
    </recommendedName>
</protein>
<keyword evidence="2" id="KW-0131">Cell cycle</keyword>
<evidence type="ECO:0000313" key="5">
    <source>
        <dbReference type="Proteomes" id="UP001281410"/>
    </source>
</evidence>
<dbReference type="InterPro" id="IPR036915">
    <property type="entry name" value="Cyclin-like_sf"/>
</dbReference>
<dbReference type="GO" id="GO:0051301">
    <property type="term" value="P:cell division"/>
    <property type="evidence" value="ECO:0007669"/>
    <property type="project" value="UniProtKB-KW"/>
</dbReference>